<keyword evidence="4" id="KW-1185">Reference proteome</keyword>
<dbReference type="EMBL" id="JAFNEN010001048">
    <property type="protein sequence ID" value="KAG8175200.1"/>
    <property type="molecule type" value="Genomic_DNA"/>
</dbReference>
<keyword evidence="1" id="KW-0472">Membrane</keyword>
<dbReference type="Pfam" id="PF04583">
    <property type="entry name" value="Baculo_p74"/>
    <property type="match status" value="1"/>
</dbReference>
<dbReference type="InterPro" id="IPR013613">
    <property type="entry name" value="Baculo_p74_N"/>
</dbReference>
<dbReference type="GO" id="GO:0019058">
    <property type="term" value="P:viral life cycle"/>
    <property type="evidence" value="ECO:0007669"/>
    <property type="project" value="InterPro"/>
</dbReference>
<proteinExistence type="predicted"/>
<evidence type="ECO:0000259" key="2">
    <source>
        <dbReference type="Pfam" id="PF08404"/>
    </source>
</evidence>
<evidence type="ECO:0000313" key="4">
    <source>
        <dbReference type="Proteomes" id="UP000827092"/>
    </source>
</evidence>
<dbReference type="AlphaFoldDB" id="A0AAV6TT77"/>
<dbReference type="Proteomes" id="UP000827092">
    <property type="component" value="Unassembled WGS sequence"/>
</dbReference>
<sequence length="445" mass="50550">MYMFHLYEQLYPDLFGHGSYSTRPATNDDYYIPTALAKSCLVVEEMTFDQEGCNSVGCFPFKHLGEPCTANDPVQFTQVGNTFSLSCQPICSSSDTTVDTEWLNDQCVMVNPYKKLVVMFPEKIFQRPTPHQYHSGLSWDHGQIKLNAPYCRAYGLDFNGRECTMTVGQRILEFFYGTTIFRNMRTANLRPIRPTIPPPAPTDMKAIQAAPVSLDNVVDVDSEQLAKDIATEMSADFGLDVGFHVVEKILKKKIPQLISKAAVRASVREAIKHAVIKNAAAITSKTFVTMGRMVSGISAVFSVFSVASLIVDLIDPQMYNYLLTGAMVDKINRKLDLSYFQREDNFNQVVTPEYVWEYVLPQPDQSAQYLYFADKVDEYLSALRPTEKVTTLPKAQFTIDKEILRFNWSLHLMVVGMLLMLTIMWVEWIHIWVCVLFFTIMLVNG</sequence>
<organism evidence="3 4">
    <name type="scientific">Oedothorax gibbosus</name>
    <dbReference type="NCBI Taxonomy" id="931172"/>
    <lineage>
        <taxon>Eukaryota</taxon>
        <taxon>Metazoa</taxon>
        <taxon>Ecdysozoa</taxon>
        <taxon>Arthropoda</taxon>
        <taxon>Chelicerata</taxon>
        <taxon>Arachnida</taxon>
        <taxon>Araneae</taxon>
        <taxon>Araneomorphae</taxon>
        <taxon>Entelegynae</taxon>
        <taxon>Araneoidea</taxon>
        <taxon>Linyphiidae</taxon>
        <taxon>Erigoninae</taxon>
        <taxon>Oedothorax</taxon>
    </lineage>
</organism>
<name>A0AAV6TT77_9ARAC</name>
<dbReference type="Pfam" id="PF08404">
    <property type="entry name" value="Baculo_p74_N"/>
    <property type="match status" value="1"/>
</dbReference>
<evidence type="ECO:0000256" key="1">
    <source>
        <dbReference type="SAM" id="Phobius"/>
    </source>
</evidence>
<evidence type="ECO:0000313" key="3">
    <source>
        <dbReference type="EMBL" id="KAG8175200.1"/>
    </source>
</evidence>
<feature type="transmembrane region" description="Helical" evidence="1">
    <location>
        <begin position="410"/>
        <end position="443"/>
    </location>
</feature>
<feature type="domain" description="Baculoviridae p74 N-terminal" evidence="2">
    <location>
        <begin position="10"/>
        <end position="100"/>
    </location>
</feature>
<keyword evidence="1" id="KW-0812">Transmembrane</keyword>
<comment type="caution">
    <text evidence="3">The sequence shown here is derived from an EMBL/GenBank/DDBJ whole genome shotgun (WGS) entry which is preliminary data.</text>
</comment>
<protein>
    <recommendedName>
        <fullName evidence="2">Baculoviridae p74 N-terminal domain-containing protein</fullName>
    </recommendedName>
</protein>
<gene>
    <name evidence="3" type="ORF">JTE90_022623</name>
</gene>
<accession>A0AAV6TT77</accession>
<dbReference type="InterPro" id="IPR007663">
    <property type="entry name" value="Baculo_p74"/>
</dbReference>
<reference evidence="3 4" key="1">
    <citation type="journal article" date="2022" name="Nat. Ecol. Evol.">
        <title>A masculinizing supergene underlies an exaggerated male reproductive morph in a spider.</title>
        <authorList>
            <person name="Hendrickx F."/>
            <person name="De Corte Z."/>
            <person name="Sonet G."/>
            <person name="Van Belleghem S.M."/>
            <person name="Kostlbacher S."/>
            <person name="Vangestel C."/>
        </authorList>
    </citation>
    <scope>NUCLEOTIDE SEQUENCE [LARGE SCALE GENOMIC DNA]</scope>
    <source>
        <strain evidence="3">W744_W776</strain>
    </source>
</reference>
<keyword evidence="1" id="KW-1133">Transmembrane helix</keyword>